<dbReference type="Pfam" id="PF10882">
    <property type="entry name" value="bPH_5"/>
    <property type="match status" value="1"/>
</dbReference>
<keyword evidence="1" id="KW-0812">Transmembrane</keyword>
<sequence length="454" mass="53137">MRIFMVFIMIPCYLLMAFMMSLAAKPHNHVVLENTLPLDKLKHPDVLALTMHYRKRQFQLAGILSLFSLVLLVPMKDSIFMTLFFLLIFMVSLSFFLQIRYIRRMRELIVKNEWQVVEVPIQVDTQLIMNKNQRLVSIKWFLPSLLLCLLPVHFMRSGQLTWLFVLLSFGLQLLFLAIWYGISRLPVKALTDDQAINQQYNDLTKFHWSFLMLVISWLFPFLTLLPAWSLVLSASVFSMIAFVLFLLLLFFCAFTFYWLFRLRRKQDALLAQTSSFRYHGDDYYWRYGFYYNPDDRRLMVPDRIGFNLSVNLARVGGKIFLGITGVILVVTMFISIVPLYVLDFHPNPMTLQVSEHQVRLDGPYVGKKRIPLKKIQQVALLEQLPNSGTRTNGMATENYAVGSFRVKGKAATFLVDHRSTPILKIKTADRDYYYTNRDAKQTLTDYQRLKAKHN</sequence>
<proteinExistence type="predicted"/>
<keyword evidence="1" id="KW-0472">Membrane</keyword>
<evidence type="ECO:0000256" key="1">
    <source>
        <dbReference type="SAM" id="Phobius"/>
    </source>
</evidence>
<dbReference type="InterPro" id="IPR027783">
    <property type="entry name" value="Bacterial_PH-related"/>
</dbReference>
<feature type="transmembrane region" description="Helical" evidence="1">
    <location>
        <begin position="236"/>
        <end position="260"/>
    </location>
</feature>
<accession>A0A4P5P6X8</accession>
<feature type="transmembrane region" description="Helical" evidence="1">
    <location>
        <begin position="79"/>
        <end position="97"/>
    </location>
</feature>
<feature type="transmembrane region" description="Helical" evidence="1">
    <location>
        <begin position="160"/>
        <end position="182"/>
    </location>
</feature>
<dbReference type="RefSeq" id="WP_146621982.1">
    <property type="nucleotide sequence ID" value="NZ_BJCC01000010.1"/>
</dbReference>
<reference evidence="4" key="1">
    <citation type="submission" date="2019-02" db="EMBL/GenBank/DDBJ databases">
        <title>Draft genome sequence of Enterococcus sp. Gos25-1.</title>
        <authorList>
            <person name="Tanaka N."/>
            <person name="Shiwa Y."/>
            <person name="Fujita N."/>
        </authorList>
    </citation>
    <scope>NUCLEOTIDE SEQUENCE [LARGE SCALE GENOMIC DNA]</scope>
    <source>
        <strain evidence="4">Gos25-1</strain>
    </source>
</reference>
<feature type="transmembrane region" description="Helical" evidence="1">
    <location>
        <begin position="6"/>
        <end position="24"/>
    </location>
</feature>
<evidence type="ECO:0000313" key="3">
    <source>
        <dbReference type="EMBL" id="GCF93530.1"/>
    </source>
</evidence>
<feature type="domain" description="Bacterial Pleckstrin homology" evidence="2">
    <location>
        <begin position="354"/>
        <end position="440"/>
    </location>
</feature>
<gene>
    <name evidence="3" type="ORF">NRIC_14210</name>
</gene>
<dbReference type="Proteomes" id="UP000290567">
    <property type="component" value="Unassembled WGS sequence"/>
</dbReference>
<name>A0A4P5P6X8_9ENTE</name>
<feature type="transmembrane region" description="Helical" evidence="1">
    <location>
        <begin position="57"/>
        <end position="73"/>
    </location>
</feature>
<keyword evidence="4" id="KW-1185">Reference proteome</keyword>
<dbReference type="EMBL" id="BJCC01000010">
    <property type="protein sequence ID" value="GCF93530.1"/>
    <property type="molecule type" value="Genomic_DNA"/>
</dbReference>
<evidence type="ECO:0000259" key="2">
    <source>
        <dbReference type="Pfam" id="PF10882"/>
    </source>
</evidence>
<organism evidence="3 4">
    <name type="scientific">Enterococcus florum</name>
    <dbReference type="NCBI Taxonomy" id="2480627"/>
    <lineage>
        <taxon>Bacteria</taxon>
        <taxon>Bacillati</taxon>
        <taxon>Bacillota</taxon>
        <taxon>Bacilli</taxon>
        <taxon>Lactobacillales</taxon>
        <taxon>Enterococcaceae</taxon>
        <taxon>Enterococcus</taxon>
    </lineage>
</organism>
<dbReference type="OrthoDB" id="157646at2"/>
<evidence type="ECO:0000313" key="4">
    <source>
        <dbReference type="Proteomes" id="UP000290567"/>
    </source>
</evidence>
<feature type="transmembrane region" description="Helical" evidence="1">
    <location>
        <begin position="136"/>
        <end position="154"/>
    </location>
</feature>
<keyword evidence="1" id="KW-1133">Transmembrane helix</keyword>
<dbReference type="AlphaFoldDB" id="A0A4P5P6X8"/>
<comment type="caution">
    <text evidence="3">The sequence shown here is derived from an EMBL/GenBank/DDBJ whole genome shotgun (WGS) entry which is preliminary data.</text>
</comment>
<protein>
    <recommendedName>
        <fullName evidence="2">Bacterial Pleckstrin homology domain-containing protein</fullName>
    </recommendedName>
</protein>
<feature type="transmembrane region" description="Helical" evidence="1">
    <location>
        <begin position="208"/>
        <end position="230"/>
    </location>
</feature>
<feature type="transmembrane region" description="Helical" evidence="1">
    <location>
        <begin position="319"/>
        <end position="342"/>
    </location>
</feature>